<organism evidence="1 2">
    <name type="scientific">Oryzias melastigma</name>
    <name type="common">Marine medaka</name>
    <dbReference type="NCBI Taxonomy" id="30732"/>
    <lineage>
        <taxon>Eukaryota</taxon>
        <taxon>Metazoa</taxon>
        <taxon>Chordata</taxon>
        <taxon>Craniata</taxon>
        <taxon>Vertebrata</taxon>
        <taxon>Euteleostomi</taxon>
        <taxon>Actinopterygii</taxon>
        <taxon>Neopterygii</taxon>
        <taxon>Teleostei</taxon>
        <taxon>Neoteleostei</taxon>
        <taxon>Acanthomorphata</taxon>
        <taxon>Ovalentaria</taxon>
        <taxon>Atherinomorphae</taxon>
        <taxon>Beloniformes</taxon>
        <taxon>Adrianichthyidae</taxon>
        <taxon>Oryziinae</taxon>
        <taxon>Oryzias</taxon>
    </lineage>
</organism>
<reference evidence="1" key="2">
    <citation type="submission" date="2025-09" db="UniProtKB">
        <authorList>
            <consortium name="Ensembl"/>
        </authorList>
    </citation>
    <scope>IDENTIFICATION</scope>
</reference>
<reference evidence="1" key="1">
    <citation type="submission" date="2025-08" db="UniProtKB">
        <authorList>
            <consortium name="Ensembl"/>
        </authorList>
    </citation>
    <scope>IDENTIFICATION</scope>
</reference>
<sequence length="149" mass="17803">YFLSFYFNFLDLRTLKRHQFSQDVPDNLSTDERRALRQLSNNPNIIIKPADKGSKIVIMDRQQYLTEAYRQLNNDKYYKLITEPLQPTTQKTIRTFIETLYSKKYISAKQRDFLYGPELPRPRQFYLLPKIHKKQILGLFPLKFLPAAP</sequence>
<evidence type="ECO:0000313" key="1">
    <source>
        <dbReference type="Ensembl" id="ENSOMEP00000008785.1"/>
    </source>
</evidence>
<dbReference type="STRING" id="30732.ENSOMEP00000008785"/>
<dbReference type="GeneTree" id="ENSGT00940000154669"/>
<dbReference type="AlphaFoldDB" id="A0A3B3BT94"/>
<name>A0A3B3BT94_ORYME</name>
<proteinExistence type="predicted"/>
<protein>
    <submittedName>
        <fullName evidence="1">Uncharacterized protein</fullName>
    </submittedName>
</protein>
<dbReference type="OMA" id="PRPRIFY"/>
<keyword evidence="2" id="KW-1185">Reference proteome</keyword>
<evidence type="ECO:0000313" key="2">
    <source>
        <dbReference type="Proteomes" id="UP000261560"/>
    </source>
</evidence>
<accession>A0A3B3BT94</accession>
<dbReference type="Ensembl" id="ENSOMET00000001874.1">
    <property type="protein sequence ID" value="ENSOMEP00000008785.1"/>
    <property type="gene ID" value="ENSOMEG00000009960.1"/>
</dbReference>
<dbReference type="PaxDb" id="30732-ENSOMEP00000008785"/>
<dbReference type="Proteomes" id="UP000261560">
    <property type="component" value="Unplaced"/>
</dbReference>